<dbReference type="GO" id="GO:0046854">
    <property type="term" value="P:phosphatidylinositol phosphate biosynthetic process"/>
    <property type="evidence" value="ECO:0007669"/>
    <property type="project" value="InterPro"/>
</dbReference>
<dbReference type="AlphaFoldDB" id="A0A4W5LDX4"/>
<dbReference type="PROSITE" id="PS00916">
    <property type="entry name" value="PI3_4_KINASE_2"/>
    <property type="match status" value="1"/>
</dbReference>
<dbReference type="Proteomes" id="UP000314982">
    <property type="component" value="Unassembled WGS sequence"/>
</dbReference>
<evidence type="ECO:0000313" key="6">
    <source>
        <dbReference type="Proteomes" id="UP000314982"/>
    </source>
</evidence>
<dbReference type="PANTHER" id="PTHR10048:SF22">
    <property type="entry name" value="PHOSPHATIDYLINOSITOL 4-KINASE BETA"/>
    <property type="match status" value="1"/>
</dbReference>
<keyword evidence="6" id="KW-1185">Reference proteome</keyword>
<dbReference type="PANTHER" id="PTHR10048">
    <property type="entry name" value="PHOSPHATIDYLINOSITOL KINASE"/>
    <property type="match status" value="1"/>
</dbReference>
<dbReference type="STRING" id="62062.ENSHHUP00000023949"/>
<dbReference type="GO" id="GO:0005737">
    <property type="term" value="C:cytoplasm"/>
    <property type="evidence" value="ECO:0007669"/>
    <property type="project" value="TreeGrafter"/>
</dbReference>
<dbReference type="InterPro" id="IPR000403">
    <property type="entry name" value="PI3/4_kinase_cat_dom"/>
</dbReference>
<evidence type="ECO:0000256" key="3">
    <source>
        <dbReference type="ARBA" id="ARBA00022777"/>
    </source>
</evidence>
<accession>A0A4W5LDX4</accession>
<dbReference type="Gene3D" id="1.10.1070.11">
    <property type="entry name" value="Phosphatidylinositol 3-/4-kinase, catalytic domain"/>
    <property type="match status" value="1"/>
</dbReference>
<dbReference type="Gene3D" id="3.30.1010.10">
    <property type="entry name" value="Phosphatidylinositol 3-kinase Catalytic Subunit, Chain A, domain 4"/>
    <property type="match status" value="1"/>
</dbReference>
<dbReference type="PROSITE" id="PS50290">
    <property type="entry name" value="PI3_4_KINASE_3"/>
    <property type="match status" value="1"/>
</dbReference>
<dbReference type="GeneTree" id="ENSGT00550000074892"/>
<dbReference type="InterPro" id="IPR011009">
    <property type="entry name" value="Kinase-like_dom_sf"/>
</dbReference>
<evidence type="ECO:0000259" key="4">
    <source>
        <dbReference type="PROSITE" id="PS50290"/>
    </source>
</evidence>
<dbReference type="Ensembl" id="ENSHHUT00000024850.1">
    <property type="protein sequence ID" value="ENSHHUP00000023949.1"/>
    <property type="gene ID" value="ENSHHUG00000015038.1"/>
</dbReference>
<evidence type="ECO:0000256" key="1">
    <source>
        <dbReference type="ARBA" id="ARBA00006209"/>
    </source>
</evidence>
<dbReference type="GO" id="GO:0004430">
    <property type="term" value="F:1-phosphatidylinositol 4-kinase activity"/>
    <property type="evidence" value="ECO:0007669"/>
    <property type="project" value="TreeGrafter"/>
</dbReference>
<feature type="domain" description="PI3K/PI4K catalytic" evidence="4">
    <location>
        <begin position="1"/>
        <end position="216"/>
    </location>
</feature>
<organism evidence="5 6">
    <name type="scientific">Hucho hucho</name>
    <name type="common">huchen</name>
    <dbReference type="NCBI Taxonomy" id="62062"/>
    <lineage>
        <taxon>Eukaryota</taxon>
        <taxon>Metazoa</taxon>
        <taxon>Chordata</taxon>
        <taxon>Craniata</taxon>
        <taxon>Vertebrata</taxon>
        <taxon>Euteleostomi</taxon>
        <taxon>Actinopterygii</taxon>
        <taxon>Neopterygii</taxon>
        <taxon>Teleostei</taxon>
        <taxon>Protacanthopterygii</taxon>
        <taxon>Salmoniformes</taxon>
        <taxon>Salmonidae</taxon>
        <taxon>Salmoninae</taxon>
        <taxon>Hucho</taxon>
    </lineage>
</organism>
<reference evidence="5" key="3">
    <citation type="submission" date="2025-09" db="UniProtKB">
        <authorList>
            <consortium name="Ensembl"/>
        </authorList>
    </citation>
    <scope>IDENTIFICATION</scope>
</reference>
<dbReference type="SUPFAM" id="SSF56112">
    <property type="entry name" value="Protein kinase-like (PK-like)"/>
    <property type="match status" value="1"/>
</dbReference>
<reference evidence="6" key="1">
    <citation type="submission" date="2018-06" db="EMBL/GenBank/DDBJ databases">
        <title>Genome assembly of Danube salmon.</title>
        <authorList>
            <person name="Macqueen D.J."/>
            <person name="Gundappa M.K."/>
        </authorList>
    </citation>
    <scope>NUCLEOTIDE SEQUENCE [LARGE SCALE GENOMIC DNA]</scope>
</reference>
<dbReference type="InterPro" id="IPR018936">
    <property type="entry name" value="PI3/4_kinase_CS"/>
</dbReference>
<dbReference type="InterPro" id="IPR036940">
    <property type="entry name" value="PI3/4_kinase_cat_sf"/>
</dbReference>
<dbReference type="GO" id="GO:0048015">
    <property type="term" value="P:phosphatidylinositol-mediated signaling"/>
    <property type="evidence" value="ECO:0007669"/>
    <property type="project" value="TreeGrafter"/>
</dbReference>
<dbReference type="GO" id="GO:0016020">
    <property type="term" value="C:membrane"/>
    <property type="evidence" value="ECO:0007669"/>
    <property type="project" value="TreeGrafter"/>
</dbReference>
<reference evidence="5" key="2">
    <citation type="submission" date="2025-08" db="UniProtKB">
        <authorList>
            <consortium name="Ensembl"/>
        </authorList>
    </citation>
    <scope>IDENTIFICATION</scope>
</reference>
<sequence length="216" mass="24334">MLIAKFRDIFATASLPLWLRSYRIVSTGNSTGLIETINDAQSLDALKKQKNYKSLRVHFERTYGDPSSVGFRTAQRNFVQSLAAYSLVCFILQIKDRHNGNILLDTQGRLIHIDFGFLLGIAPGGNWSLESQAPFKLTKEMVEVLGGVQSPMFAKFVQLFAGGFVALQVRHLIRFAESLPLDAAVKHALKLVKLSYKNKWTKRYDKFQKLTNGIVP</sequence>
<evidence type="ECO:0000256" key="2">
    <source>
        <dbReference type="ARBA" id="ARBA00022679"/>
    </source>
</evidence>
<proteinExistence type="inferred from homology"/>
<name>A0A4W5LDX4_9TELE</name>
<evidence type="ECO:0000313" key="5">
    <source>
        <dbReference type="Ensembl" id="ENSHHUP00000023949.1"/>
    </source>
</evidence>
<dbReference type="InterPro" id="IPR015433">
    <property type="entry name" value="PI3/4_kinase"/>
</dbReference>
<dbReference type="SMART" id="SM00146">
    <property type="entry name" value="PI3Kc"/>
    <property type="match status" value="1"/>
</dbReference>
<dbReference type="Pfam" id="PF00454">
    <property type="entry name" value="PI3_PI4_kinase"/>
    <property type="match status" value="1"/>
</dbReference>
<comment type="similarity">
    <text evidence="1">Belongs to the PI3/PI4-kinase family. Type III PI4K subfamily.</text>
</comment>
<protein>
    <recommendedName>
        <fullName evidence="4">PI3K/PI4K catalytic domain-containing protein</fullName>
    </recommendedName>
</protein>
<keyword evidence="2" id="KW-0808">Transferase</keyword>
<keyword evidence="3" id="KW-0418">Kinase</keyword>